<dbReference type="STRING" id="1581557.BN1208_0682"/>
<dbReference type="RefSeq" id="WP_052734628.1">
    <property type="nucleotide sequence ID" value="NZ_LN827929.1"/>
</dbReference>
<comment type="function">
    <text evidence="3">Protein-arginine rhamnosyltransferase that catalyzes the transfer of a single rhamnose to elongation factor P (EF-P) on 'Lys-32', a modification required for EF-P-dependent rescue of polyproline stalled ribosomes.</text>
</comment>
<dbReference type="HOGENOM" id="CLU_060250_0_0_4"/>
<gene>
    <name evidence="8" type="ORF">BN1208_0682</name>
</gene>
<reference evidence="9" key="1">
    <citation type="submission" date="2014-12" db="EMBL/GenBank/DDBJ databases">
        <authorList>
            <person name="Salcher M.M."/>
        </authorList>
    </citation>
    <scope>NUCLEOTIDE SEQUENCE [LARGE SCALE GENOMIC DNA]</scope>
    <source>
        <strain evidence="9">MMS-10A-171</strain>
    </source>
</reference>
<dbReference type="Pfam" id="PF10093">
    <property type="entry name" value="EarP"/>
    <property type="match status" value="1"/>
</dbReference>
<protein>
    <recommendedName>
        <fullName evidence="5">Protein-arginine rhamnosyltransferase</fullName>
    </recommendedName>
    <alternativeName>
        <fullName evidence="6">EF-P arginine rhamnosyltransferase</fullName>
    </alternativeName>
</protein>
<evidence type="ECO:0000256" key="3">
    <source>
        <dbReference type="ARBA" id="ARBA00024303"/>
    </source>
</evidence>
<keyword evidence="9" id="KW-1185">Reference proteome</keyword>
<evidence type="ECO:0000256" key="5">
    <source>
        <dbReference type="ARBA" id="ARBA00024416"/>
    </source>
</evidence>
<comment type="similarity">
    <text evidence="4">Belongs to the glycosyltransferase 104 family.</text>
</comment>
<sequence length="366" mass="42946">MSNKSPIVCHLICKVIDFFGDIGVAWRIAKQLKVDFNIEVHLLVDDLMTTQRLIPSLDISLKKQMIDGINIYYCDFSDNSKSLPPPPAFVFNLFNIDLPALYKALMKTNKSKYIAIEYLSAEPWVDNFHLKPSIDPESGLIKTFFYPGFTRQTGGLIRERDLLGRKEAFVQTRLDKVIKSFGGNPDLYSISLFYYPIQKIEAFLDVIDTMKKPIQFFIPQYLLDILKIKKNYQHLHIISYPFLSHDDFDDLLWSCNLNFVRGEDSWIRALWAGKPFIWQPYIQENNLHLIKLKAFLKRYCEDCEQKLSEILIKTHDDWSNNKFNEALWRDFFKNHASLESLALKRSHYFFKEPSFVESLVDYCSET</sequence>
<name>A0A0D6EWC0_9PROT</name>
<dbReference type="AlphaFoldDB" id="A0A0D6EWC0"/>
<evidence type="ECO:0000256" key="1">
    <source>
        <dbReference type="ARBA" id="ARBA00022676"/>
    </source>
</evidence>
<organism evidence="8 9">
    <name type="scientific">Candidatus Methylopumilus planktonicus</name>
    <dbReference type="NCBI Taxonomy" id="1581557"/>
    <lineage>
        <taxon>Bacteria</taxon>
        <taxon>Pseudomonadati</taxon>
        <taxon>Pseudomonadota</taxon>
        <taxon>Betaproteobacteria</taxon>
        <taxon>Nitrosomonadales</taxon>
        <taxon>Methylophilaceae</taxon>
        <taxon>Candidatus Methylopumilus</taxon>
    </lineage>
</organism>
<dbReference type="KEGG" id="mbat:BN1208_0682"/>
<evidence type="ECO:0000256" key="7">
    <source>
        <dbReference type="ARBA" id="ARBA00048472"/>
    </source>
</evidence>
<evidence type="ECO:0000256" key="4">
    <source>
        <dbReference type="ARBA" id="ARBA00024346"/>
    </source>
</evidence>
<keyword evidence="2" id="KW-0808">Transferase</keyword>
<accession>A0A0D6EWC0</accession>
<comment type="catalytic activity">
    <reaction evidence="7">
        <text>dTDP-beta-L-rhamnose + L-arginyl-[protein] = N(omega)-(alpha-L-rhamnosyl)-L-arginyl-[protein] + dTDP + H(+)</text>
        <dbReference type="Rhea" id="RHEA:66692"/>
        <dbReference type="Rhea" id="RHEA-COMP:10532"/>
        <dbReference type="Rhea" id="RHEA-COMP:17096"/>
        <dbReference type="ChEBI" id="CHEBI:15378"/>
        <dbReference type="ChEBI" id="CHEBI:29965"/>
        <dbReference type="ChEBI" id="CHEBI:57510"/>
        <dbReference type="ChEBI" id="CHEBI:58369"/>
        <dbReference type="ChEBI" id="CHEBI:167445"/>
    </reaction>
    <physiologicalReaction direction="left-to-right" evidence="7">
        <dbReference type="Rhea" id="RHEA:66693"/>
    </physiologicalReaction>
</comment>
<dbReference type="InterPro" id="IPR016633">
    <property type="entry name" value="EarP"/>
</dbReference>
<dbReference type="EMBL" id="LN827929">
    <property type="protein sequence ID" value="CEZ19568.1"/>
    <property type="molecule type" value="Genomic_DNA"/>
</dbReference>
<keyword evidence="1" id="KW-0328">Glycosyltransferase</keyword>
<evidence type="ECO:0000256" key="2">
    <source>
        <dbReference type="ARBA" id="ARBA00022679"/>
    </source>
</evidence>
<dbReference type="GO" id="GO:0106361">
    <property type="term" value="F:protein-arginine rhamnosyltransferase activity"/>
    <property type="evidence" value="ECO:0007669"/>
    <property type="project" value="InterPro"/>
</dbReference>
<dbReference type="Proteomes" id="UP000064007">
    <property type="component" value="Chromosome 1"/>
</dbReference>
<evidence type="ECO:0000256" key="6">
    <source>
        <dbReference type="ARBA" id="ARBA00030025"/>
    </source>
</evidence>
<evidence type="ECO:0000313" key="9">
    <source>
        <dbReference type="Proteomes" id="UP000064007"/>
    </source>
</evidence>
<proteinExistence type="inferred from homology"/>
<evidence type="ECO:0000313" key="8">
    <source>
        <dbReference type="EMBL" id="CEZ19568.1"/>
    </source>
</evidence>